<name>T0H211_9LEPT</name>
<dbReference type="NCBIfam" id="TIGR03696">
    <property type="entry name" value="Rhs_assc_core"/>
    <property type="match status" value="1"/>
</dbReference>
<dbReference type="EMBL" id="AOHD02000045">
    <property type="protein sequence ID" value="EQA79704.1"/>
    <property type="molecule type" value="Genomic_DNA"/>
</dbReference>
<accession>T0H211</accession>
<proteinExistence type="predicted"/>
<organism evidence="1 2">
    <name type="scientific">Leptospira alstonii serovar Pingchang str. 80-412</name>
    <dbReference type="NCBI Taxonomy" id="1218564"/>
    <lineage>
        <taxon>Bacteria</taxon>
        <taxon>Pseudomonadati</taxon>
        <taxon>Spirochaetota</taxon>
        <taxon>Spirochaetia</taxon>
        <taxon>Leptospirales</taxon>
        <taxon>Leptospiraceae</taxon>
        <taxon>Leptospira</taxon>
    </lineage>
</organism>
<dbReference type="PANTHER" id="PTHR32305">
    <property type="match status" value="1"/>
</dbReference>
<keyword evidence="2" id="KW-1185">Reference proteome</keyword>
<dbReference type="AlphaFoldDB" id="T0H211"/>
<gene>
    <name evidence="1" type="ORF">LEP1GSC193_0319</name>
</gene>
<sequence length="351" mass="39681">MYFYHPDHLGSIQMITDGAGNPASGPEPGVSYVSYEPYGSINRNDSYGPDIFRYKYTGQAEDKESGLYYYKSRYYEPTLGRFLQADSEIHPDSPNGQNRYMYVEGNPINYKDSSGHSLDMMFYAALYQYAQMPNSPQKEQSDLMLLYLHNQQIRNTSGPGCPVSGKNRAVFGNFQGAGRCGGSLPKNVEFGISFILLAAQRIGLDQGPALALAYYFLMKPNSALTIVDRSGIAHDEEHEWSSSKQAIHANEDWIKQSWGNYFSINEQKAAYKREYDALPKSYDRYGNTGKSVIAGVNYAATTLFDYEALRVGTTLFAIQNVVGYTLQFAHHATFVHKARYNNFWKPNKWKL</sequence>
<protein>
    <submittedName>
        <fullName evidence="1">RHS repeat-associated core domain protein</fullName>
    </submittedName>
</protein>
<dbReference type="InterPro" id="IPR022385">
    <property type="entry name" value="Rhs_assc_core"/>
</dbReference>
<dbReference type="Proteomes" id="UP000015445">
    <property type="component" value="Unassembled WGS sequence"/>
</dbReference>
<dbReference type="InterPro" id="IPR050708">
    <property type="entry name" value="T6SS_VgrG/RHS"/>
</dbReference>
<evidence type="ECO:0000313" key="2">
    <source>
        <dbReference type="Proteomes" id="UP000015445"/>
    </source>
</evidence>
<reference evidence="1" key="1">
    <citation type="submission" date="2013-05" db="EMBL/GenBank/DDBJ databases">
        <authorList>
            <person name="Harkins D.M."/>
            <person name="Durkin A.S."/>
            <person name="Brinkac L.M."/>
            <person name="Haft D.H."/>
            <person name="Selengut J.D."/>
            <person name="Sanka R."/>
            <person name="DePew J."/>
            <person name="Purushe J."/>
            <person name="Galloway R.L."/>
            <person name="Vinetz J.M."/>
            <person name="Sutton G.G."/>
            <person name="Nierman W.C."/>
            <person name="Fouts D.E."/>
        </authorList>
    </citation>
    <scope>NUCLEOTIDE SEQUENCE [LARGE SCALE GENOMIC DNA]</scope>
    <source>
        <strain evidence="1">80-412</strain>
    </source>
</reference>
<dbReference type="Gene3D" id="2.180.10.10">
    <property type="entry name" value="RHS repeat-associated core"/>
    <property type="match status" value="1"/>
</dbReference>
<dbReference type="PANTHER" id="PTHR32305:SF15">
    <property type="entry name" value="PROTEIN RHSA-RELATED"/>
    <property type="match status" value="1"/>
</dbReference>
<evidence type="ECO:0000313" key="1">
    <source>
        <dbReference type="EMBL" id="EQA79704.1"/>
    </source>
</evidence>
<comment type="caution">
    <text evidence="1">The sequence shown here is derived from an EMBL/GenBank/DDBJ whole genome shotgun (WGS) entry which is preliminary data.</text>
</comment>